<name>A0A6L2LEB6_TANCI</name>
<proteinExistence type="predicted"/>
<gene>
    <name evidence="2" type="ORF">Tci_031457</name>
</gene>
<dbReference type="EMBL" id="BKCJ010004179">
    <property type="protein sequence ID" value="GEU59479.1"/>
    <property type="molecule type" value="Genomic_DNA"/>
</dbReference>
<feature type="compositionally biased region" description="Basic and acidic residues" evidence="1">
    <location>
        <begin position="504"/>
        <end position="519"/>
    </location>
</feature>
<feature type="region of interest" description="Disordered" evidence="1">
    <location>
        <begin position="124"/>
        <end position="143"/>
    </location>
</feature>
<comment type="caution">
    <text evidence="2">The sequence shown here is derived from an EMBL/GenBank/DDBJ whole genome shotgun (WGS) entry which is preliminary data.</text>
</comment>
<reference evidence="2" key="1">
    <citation type="journal article" date="2019" name="Sci. Rep.">
        <title>Draft genome of Tanacetum cinerariifolium, the natural source of mosquito coil.</title>
        <authorList>
            <person name="Yamashiro T."/>
            <person name="Shiraishi A."/>
            <person name="Satake H."/>
            <person name="Nakayama K."/>
        </authorList>
    </citation>
    <scope>NUCLEOTIDE SEQUENCE</scope>
</reference>
<evidence type="ECO:0000256" key="1">
    <source>
        <dbReference type="SAM" id="MobiDB-lite"/>
    </source>
</evidence>
<feature type="compositionally biased region" description="Basic and acidic residues" evidence="1">
    <location>
        <begin position="462"/>
        <end position="485"/>
    </location>
</feature>
<evidence type="ECO:0000313" key="2">
    <source>
        <dbReference type="EMBL" id="GEU59479.1"/>
    </source>
</evidence>
<feature type="compositionally biased region" description="Polar residues" evidence="1">
    <location>
        <begin position="488"/>
        <end position="502"/>
    </location>
</feature>
<accession>A0A6L2LEB6</accession>
<organism evidence="2">
    <name type="scientific">Tanacetum cinerariifolium</name>
    <name type="common">Dalmatian daisy</name>
    <name type="synonym">Chrysanthemum cinerariifolium</name>
    <dbReference type="NCBI Taxonomy" id="118510"/>
    <lineage>
        <taxon>Eukaryota</taxon>
        <taxon>Viridiplantae</taxon>
        <taxon>Streptophyta</taxon>
        <taxon>Embryophyta</taxon>
        <taxon>Tracheophyta</taxon>
        <taxon>Spermatophyta</taxon>
        <taxon>Magnoliopsida</taxon>
        <taxon>eudicotyledons</taxon>
        <taxon>Gunneridae</taxon>
        <taxon>Pentapetalae</taxon>
        <taxon>asterids</taxon>
        <taxon>campanulids</taxon>
        <taxon>Asterales</taxon>
        <taxon>Asteraceae</taxon>
        <taxon>Asteroideae</taxon>
        <taxon>Anthemideae</taxon>
        <taxon>Anthemidinae</taxon>
        <taxon>Tanacetum</taxon>
    </lineage>
</organism>
<protein>
    <submittedName>
        <fullName evidence="2">Uncharacterized protein</fullName>
    </submittedName>
</protein>
<sequence>MFYKKNIDYVYLLWEDLLFQIENKEAKNTNKMPYPRFTKIIVDYLMSKDQSISRRNKMIWHTARDDTMFTAMICIFRQEDTQVYGTILPKELTNQAILESKAYKTYYAFASGEKTLKPKYVQKKVNSNTSPKQKPVQATKDKGTGTIQGFPVYPNMILKVIKSLRDIVEKKKTIIMIVMKMIVTEHEEEDVDERVHTPLDYELTDDEKIHDEENINDKEMMGGSCQQNLSQESEFEQEKEDAYVTLTPVLDIQKADEPVPSSFVSFDFTSKLLNVKNPSLVKNEITSLMDTTTRHATAVPKITSSFTTTIPPFFNPLLQQATPTPAPITSEATTSFTFLLDFLSIFRFNYRVTNLEKDMSEIKQVDHIRFVNPMIEKNVTESLFKFELTKILLEKIEENKSHLRADYKKKLYDALVESYNTDKDLFNSYDEVFTLKRSQDDIDKDQDPFAGLDQGTKRRKLSKEAESYKDSRKSAHAEEQSHTVDDSGVQQDQEFNTGNNDEQPADKEVSKEDWLKRPE</sequence>
<dbReference type="AlphaFoldDB" id="A0A6L2LEB6"/>
<feature type="region of interest" description="Disordered" evidence="1">
    <location>
        <begin position="444"/>
        <end position="519"/>
    </location>
</feature>